<dbReference type="SUPFAM" id="SSF51604">
    <property type="entry name" value="Enolase C-terminal domain-like"/>
    <property type="match status" value="1"/>
</dbReference>
<evidence type="ECO:0000259" key="3">
    <source>
        <dbReference type="SMART" id="SM00922"/>
    </source>
</evidence>
<reference evidence="4 5" key="1">
    <citation type="submission" date="2024-11" db="EMBL/GenBank/DDBJ databases">
        <authorList>
            <person name="Lucas J.A."/>
        </authorList>
    </citation>
    <scope>NUCLEOTIDE SEQUENCE [LARGE SCALE GENOMIC DNA]</scope>
    <source>
        <strain evidence="4 5">Z 5.4</strain>
    </source>
</reference>
<dbReference type="InterPro" id="IPR013342">
    <property type="entry name" value="Mandelate_racemase_C"/>
</dbReference>
<organism evidence="4 5">
    <name type="scientific">Bacillus salipaludis</name>
    <dbReference type="NCBI Taxonomy" id="2547811"/>
    <lineage>
        <taxon>Bacteria</taxon>
        <taxon>Bacillati</taxon>
        <taxon>Bacillota</taxon>
        <taxon>Bacilli</taxon>
        <taxon>Bacillales</taxon>
        <taxon>Bacillaceae</taxon>
        <taxon>Bacillus</taxon>
    </lineage>
</organism>
<dbReference type="Gene3D" id="3.20.20.120">
    <property type="entry name" value="Enolase-like C-terminal domain"/>
    <property type="match status" value="1"/>
</dbReference>
<name>A0ABW8RBX6_9BACI</name>
<evidence type="ECO:0000256" key="2">
    <source>
        <dbReference type="ARBA" id="ARBA00022723"/>
    </source>
</evidence>
<keyword evidence="2" id="KW-0479">Metal-binding</keyword>
<dbReference type="InterPro" id="IPR029065">
    <property type="entry name" value="Enolase_C-like"/>
</dbReference>
<dbReference type="InterPro" id="IPR034593">
    <property type="entry name" value="DgoD-like"/>
</dbReference>
<dbReference type="SUPFAM" id="SSF54826">
    <property type="entry name" value="Enolase N-terminal domain-like"/>
    <property type="match status" value="1"/>
</dbReference>
<dbReference type="Proteomes" id="UP001623041">
    <property type="component" value="Unassembled WGS sequence"/>
</dbReference>
<dbReference type="SMART" id="SM00922">
    <property type="entry name" value="MR_MLE"/>
    <property type="match status" value="1"/>
</dbReference>
<comment type="similarity">
    <text evidence="1">Belongs to the mandelate racemase/muconate lactonizing enzyme family.</text>
</comment>
<dbReference type="SFLD" id="SFLDS00001">
    <property type="entry name" value="Enolase"/>
    <property type="match status" value="1"/>
</dbReference>
<evidence type="ECO:0000256" key="1">
    <source>
        <dbReference type="ARBA" id="ARBA00008031"/>
    </source>
</evidence>
<dbReference type="Gene3D" id="3.30.390.10">
    <property type="entry name" value="Enolase-like, N-terminal domain"/>
    <property type="match status" value="1"/>
</dbReference>
<gene>
    <name evidence="4" type="ORF">ACJEBI_05685</name>
</gene>
<dbReference type="InterPro" id="IPR029017">
    <property type="entry name" value="Enolase-like_N"/>
</dbReference>
<protein>
    <submittedName>
        <fullName evidence="4">Mandelate racemase/muconate lactonizing enzyme family protein</fullName>
    </submittedName>
</protein>
<dbReference type="RefSeq" id="WP_406579649.1">
    <property type="nucleotide sequence ID" value="NZ_JBJHQH010000003.1"/>
</dbReference>
<dbReference type="PANTHER" id="PTHR48080">
    <property type="entry name" value="D-GALACTONATE DEHYDRATASE-RELATED"/>
    <property type="match status" value="1"/>
</dbReference>
<evidence type="ECO:0000313" key="4">
    <source>
        <dbReference type="EMBL" id="MFK9090965.1"/>
    </source>
</evidence>
<dbReference type="Pfam" id="PF02746">
    <property type="entry name" value="MR_MLE_N"/>
    <property type="match status" value="1"/>
</dbReference>
<dbReference type="Pfam" id="PF13378">
    <property type="entry name" value="MR_MLE_C"/>
    <property type="match status" value="1"/>
</dbReference>
<dbReference type="InterPro" id="IPR036849">
    <property type="entry name" value="Enolase-like_C_sf"/>
</dbReference>
<dbReference type="EMBL" id="JBJHQH010000003">
    <property type="protein sequence ID" value="MFK9090965.1"/>
    <property type="molecule type" value="Genomic_DNA"/>
</dbReference>
<accession>A0ABW8RBX6</accession>
<evidence type="ECO:0000313" key="5">
    <source>
        <dbReference type="Proteomes" id="UP001623041"/>
    </source>
</evidence>
<feature type="domain" description="Mandelate racemase/muconate lactonizing enzyme C-terminal" evidence="3">
    <location>
        <begin position="142"/>
        <end position="238"/>
    </location>
</feature>
<sequence>MNITKIEVIPFSVPINSFADAYTGFATSNAVLVKIHAEDGTIGFGEACAWEPEFYGETIESVSSTIDKYVSPHIIGQNPFNINHIMSIIDAKIARLTCVKEGIDLALHDLVGKLLGVPVYTLLGGSFRDKIPVASEIGIDTPEEMAKNALRVVDLGIKVIKIKGSHDMNLDIKRIYSVREAVGDQVELRLDPNAAWTTMGTIKTMNQLEECKLQLLEQPIPGWDLKGMSHIRNSIGIPLMADEGIWTPQDVIKIAENGAADLINIKIAKSCGLHLGKKIEAVAETVGIPCIAGTEIEPGFSLIAKLHFAASIKEHPIASEFTELTLLKANILNHKIEIEDGCVKVPNGPGFGVELDEEIFERYIVKC</sequence>
<dbReference type="PANTHER" id="PTHR48080:SF3">
    <property type="entry name" value="ENOLASE SUPERFAMILY MEMBER DDB_G0284701"/>
    <property type="match status" value="1"/>
</dbReference>
<comment type="caution">
    <text evidence="4">The sequence shown here is derived from an EMBL/GenBank/DDBJ whole genome shotgun (WGS) entry which is preliminary data.</text>
</comment>
<keyword evidence="5" id="KW-1185">Reference proteome</keyword>
<proteinExistence type="inferred from homology"/>
<dbReference type="SFLD" id="SFLDG00180">
    <property type="entry name" value="muconate_cycloisomerase"/>
    <property type="match status" value="1"/>
</dbReference>
<dbReference type="InterPro" id="IPR013341">
    <property type="entry name" value="Mandelate_racemase_N_dom"/>
</dbReference>